<dbReference type="RefSeq" id="WP_250861961.1">
    <property type="nucleotide sequence ID" value="NZ_JAGSOJ010000007.1"/>
</dbReference>
<accession>A0A9J6PAW5</accession>
<reference evidence="2" key="1">
    <citation type="journal article" date="2021" name="mSystems">
        <title>Bacteria and Archaea Synergistically Convert Glycine Betaine to Biogenic Methane in the Formosa Cold Seep of the South China Sea.</title>
        <authorList>
            <person name="Li L."/>
            <person name="Zhang W."/>
            <person name="Zhang S."/>
            <person name="Song L."/>
            <person name="Sun Q."/>
            <person name="Zhang H."/>
            <person name="Xiang H."/>
            <person name="Dong X."/>
        </authorList>
    </citation>
    <scope>NUCLEOTIDE SEQUENCE</scope>
    <source>
        <strain evidence="2">ZWT</strain>
    </source>
</reference>
<evidence type="ECO:0000256" key="1">
    <source>
        <dbReference type="SAM" id="MobiDB-lite"/>
    </source>
</evidence>
<organism evidence="2 3">
    <name type="scientific">Oceanirhabdus seepicola</name>
    <dbReference type="NCBI Taxonomy" id="2828781"/>
    <lineage>
        <taxon>Bacteria</taxon>
        <taxon>Bacillati</taxon>
        <taxon>Bacillota</taxon>
        <taxon>Clostridia</taxon>
        <taxon>Eubacteriales</taxon>
        <taxon>Clostridiaceae</taxon>
        <taxon>Oceanirhabdus</taxon>
    </lineage>
</organism>
<feature type="compositionally biased region" description="Basic and acidic residues" evidence="1">
    <location>
        <begin position="348"/>
        <end position="365"/>
    </location>
</feature>
<sequence length="378" mass="44316">MKDLLIRDYEIDKSVTKLFSINRKINDINISMGEYHVLLNESTGKHDVFEFGNKMPKTSDLIKFKYNKGFVLKKNAQHIDGEYKYNCLKTNDDYYVIYSLKYKINNPLKVCENINLGKGSKELIKNTVIQYIKKVLERNIKFDVYEYDLCKDVIDNSFRVISFESLNEQIENYGILIDKCEINVTGSKAFKEESQMRFNNKRSVRILENEVITKDEMSGLEVEKNKIENIVKKSREIEGVKVENEIDRKRIEERVKVLASVEQYIDDPKKLALLNEEFYNKVQAADSNDIAKRVEIEKAKLEINKQKLDIILKMREEGLDDYEIESLTKQVFGLDDTSSDNHLSGNSRETKRLTNESKEEVEERKNKYKGKFGKREND</sequence>
<protein>
    <submittedName>
        <fullName evidence="2">Uncharacterized protein</fullName>
    </submittedName>
</protein>
<keyword evidence="3" id="KW-1185">Reference proteome</keyword>
<comment type="caution">
    <text evidence="2">The sequence shown here is derived from an EMBL/GenBank/DDBJ whole genome shotgun (WGS) entry which is preliminary data.</text>
</comment>
<proteinExistence type="predicted"/>
<reference evidence="2" key="2">
    <citation type="submission" date="2021-04" db="EMBL/GenBank/DDBJ databases">
        <authorList>
            <person name="Dong X."/>
        </authorList>
    </citation>
    <scope>NUCLEOTIDE SEQUENCE</scope>
    <source>
        <strain evidence="2">ZWT</strain>
    </source>
</reference>
<name>A0A9J6PAW5_9CLOT</name>
<feature type="region of interest" description="Disordered" evidence="1">
    <location>
        <begin position="335"/>
        <end position="378"/>
    </location>
</feature>
<evidence type="ECO:0000313" key="2">
    <source>
        <dbReference type="EMBL" id="MCM1992793.1"/>
    </source>
</evidence>
<dbReference type="EMBL" id="JAGSOJ010000007">
    <property type="protein sequence ID" value="MCM1992793.1"/>
    <property type="molecule type" value="Genomic_DNA"/>
</dbReference>
<dbReference type="Proteomes" id="UP001056429">
    <property type="component" value="Unassembled WGS sequence"/>
</dbReference>
<evidence type="ECO:0000313" key="3">
    <source>
        <dbReference type="Proteomes" id="UP001056429"/>
    </source>
</evidence>
<gene>
    <name evidence="2" type="ORF">KDK92_24000</name>
</gene>
<dbReference type="AlphaFoldDB" id="A0A9J6PAW5"/>